<proteinExistence type="predicted"/>
<feature type="non-terminal residue" evidence="1">
    <location>
        <position position="1"/>
    </location>
</feature>
<dbReference type="EMBL" id="LXQA010567900">
    <property type="protein sequence ID" value="MCI59661.1"/>
    <property type="molecule type" value="Genomic_DNA"/>
</dbReference>
<evidence type="ECO:0000313" key="2">
    <source>
        <dbReference type="Proteomes" id="UP000265520"/>
    </source>
</evidence>
<dbReference type="AlphaFoldDB" id="A0A392TEV6"/>
<keyword evidence="2" id="KW-1185">Reference proteome</keyword>
<name>A0A392TEV6_9FABA</name>
<evidence type="ECO:0000313" key="1">
    <source>
        <dbReference type="EMBL" id="MCI59661.1"/>
    </source>
</evidence>
<dbReference type="Proteomes" id="UP000265520">
    <property type="component" value="Unassembled WGS sequence"/>
</dbReference>
<organism evidence="1 2">
    <name type="scientific">Trifolium medium</name>
    <dbReference type="NCBI Taxonomy" id="97028"/>
    <lineage>
        <taxon>Eukaryota</taxon>
        <taxon>Viridiplantae</taxon>
        <taxon>Streptophyta</taxon>
        <taxon>Embryophyta</taxon>
        <taxon>Tracheophyta</taxon>
        <taxon>Spermatophyta</taxon>
        <taxon>Magnoliopsida</taxon>
        <taxon>eudicotyledons</taxon>
        <taxon>Gunneridae</taxon>
        <taxon>Pentapetalae</taxon>
        <taxon>rosids</taxon>
        <taxon>fabids</taxon>
        <taxon>Fabales</taxon>
        <taxon>Fabaceae</taxon>
        <taxon>Papilionoideae</taxon>
        <taxon>50 kb inversion clade</taxon>
        <taxon>NPAAA clade</taxon>
        <taxon>Hologalegina</taxon>
        <taxon>IRL clade</taxon>
        <taxon>Trifolieae</taxon>
        <taxon>Trifolium</taxon>
    </lineage>
</organism>
<sequence>SLGLAGARLASIHSMNPHWESLGVAQRD</sequence>
<accession>A0A392TEV6</accession>
<comment type="caution">
    <text evidence="1">The sequence shown here is derived from an EMBL/GenBank/DDBJ whole genome shotgun (WGS) entry which is preliminary data.</text>
</comment>
<reference evidence="1 2" key="1">
    <citation type="journal article" date="2018" name="Front. Plant Sci.">
        <title>Red Clover (Trifolium pratense) and Zigzag Clover (T. medium) - A Picture of Genomic Similarities and Differences.</title>
        <authorList>
            <person name="Dluhosova J."/>
            <person name="Istvanek J."/>
            <person name="Nedelnik J."/>
            <person name="Repkova J."/>
        </authorList>
    </citation>
    <scope>NUCLEOTIDE SEQUENCE [LARGE SCALE GENOMIC DNA]</scope>
    <source>
        <strain evidence="2">cv. 10/8</strain>
        <tissue evidence="1">Leaf</tissue>
    </source>
</reference>
<protein>
    <submittedName>
        <fullName evidence="1">Uncharacterized protein</fullName>
    </submittedName>
</protein>